<protein>
    <recommendedName>
        <fullName evidence="4">Transmembrane protein</fullName>
    </recommendedName>
</protein>
<evidence type="ECO:0008006" key="4">
    <source>
        <dbReference type="Google" id="ProtNLM"/>
    </source>
</evidence>
<feature type="transmembrane region" description="Helical" evidence="1">
    <location>
        <begin position="46"/>
        <end position="71"/>
    </location>
</feature>
<dbReference type="KEGG" id="pla:Plav_0326"/>
<keyword evidence="3" id="KW-1185">Reference proteome</keyword>
<reference evidence="2 3" key="1">
    <citation type="journal article" date="2011" name="Stand. Genomic Sci.">
        <title>Complete genome sequence of Parvibaculum lavamentivorans type strain (DS-1(T)).</title>
        <authorList>
            <person name="Schleheck D."/>
            <person name="Weiss M."/>
            <person name="Pitluck S."/>
            <person name="Bruce D."/>
            <person name="Land M.L."/>
            <person name="Han S."/>
            <person name="Saunders E."/>
            <person name="Tapia R."/>
            <person name="Detter C."/>
            <person name="Brettin T."/>
            <person name="Han J."/>
            <person name="Woyke T."/>
            <person name="Goodwin L."/>
            <person name="Pennacchio L."/>
            <person name="Nolan M."/>
            <person name="Cook A.M."/>
            <person name="Kjelleberg S."/>
            <person name="Thomas T."/>
        </authorList>
    </citation>
    <scope>NUCLEOTIDE SEQUENCE [LARGE SCALE GENOMIC DNA]</scope>
    <source>
        <strain evidence="3">DS-1 / DSM 13023 / NCIMB 13966</strain>
    </source>
</reference>
<accession>A7HPW6</accession>
<keyword evidence="1" id="KW-1133">Transmembrane helix</keyword>
<gene>
    <name evidence="2" type="ordered locus">Plav_0326</name>
</gene>
<organism evidence="2 3">
    <name type="scientific">Parvibaculum lavamentivorans (strain DS-1 / DSM 13023 / NCIMB 13966)</name>
    <dbReference type="NCBI Taxonomy" id="402881"/>
    <lineage>
        <taxon>Bacteria</taxon>
        <taxon>Pseudomonadati</taxon>
        <taxon>Pseudomonadota</taxon>
        <taxon>Alphaproteobacteria</taxon>
        <taxon>Hyphomicrobiales</taxon>
        <taxon>Parvibaculaceae</taxon>
        <taxon>Parvibaculum</taxon>
    </lineage>
</organism>
<evidence type="ECO:0000256" key="1">
    <source>
        <dbReference type="SAM" id="Phobius"/>
    </source>
</evidence>
<dbReference type="EMBL" id="CP000774">
    <property type="protein sequence ID" value="ABS61949.1"/>
    <property type="molecule type" value="Genomic_DNA"/>
</dbReference>
<sequence>MNTMLKVALPLLLVSAGSVVWGVQYRTERPMATMNAFFGKVDQTYLLAGWVAGLGALAFLVGIAFLVAGLVQASRTSPPPGDSSAQ</sequence>
<keyword evidence="1" id="KW-0472">Membrane</keyword>
<dbReference type="AlphaFoldDB" id="A7HPW6"/>
<dbReference type="RefSeq" id="WP_011995240.1">
    <property type="nucleotide sequence ID" value="NC_009719.1"/>
</dbReference>
<evidence type="ECO:0000313" key="3">
    <source>
        <dbReference type="Proteomes" id="UP000006377"/>
    </source>
</evidence>
<dbReference type="HOGENOM" id="CLU_2495072_0_0_5"/>
<evidence type="ECO:0000313" key="2">
    <source>
        <dbReference type="EMBL" id="ABS61949.1"/>
    </source>
</evidence>
<keyword evidence="1" id="KW-0812">Transmembrane</keyword>
<proteinExistence type="predicted"/>
<dbReference type="Proteomes" id="UP000006377">
    <property type="component" value="Chromosome"/>
</dbReference>
<name>A7HPW6_PARL1</name>